<feature type="coiled-coil region" evidence="1">
    <location>
        <begin position="42"/>
        <end position="76"/>
    </location>
</feature>
<feature type="region of interest" description="Disordered" evidence="2">
    <location>
        <begin position="146"/>
        <end position="173"/>
    </location>
</feature>
<sequence>MKITDKDPERHNSIEYPMELSAPPYAPVPVADEKDEQRNVARHHTNQKLDELKEQYDLARQQLEAIERQVKGTVDRLQVTEAVLEADYQFSPVVMKTYYLYWHSGKQKYVLSPTGPQAWSCGAPDHWEYQSAVRLLGDSTWEPVEVNEPMDADAARQGADSGSQGDTIDGETV</sequence>
<evidence type="ECO:0000256" key="1">
    <source>
        <dbReference type="SAM" id="Coils"/>
    </source>
</evidence>
<dbReference type="Pfam" id="PF10504">
    <property type="entry name" value="DUF2452"/>
    <property type="match status" value="1"/>
</dbReference>
<comment type="caution">
    <text evidence="3">The sequence shown here is derived from an EMBL/GenBank/DDBJ whole genome shotgun (WGS) entry which is preliminary data.</text>
</comment>
<proteinExistence type="predicted"/>
<dbReference type="InterPro" id="IPR019534">
    <property type="entry name" value="DUF2452"/>
</dbReference>
<dbReference type="EMBL" id="JANUCT010000012">
    <property type="protein sequence ID" value="MCS3903810.1"/>
    <property type="molecule type" value="Genomic_DNA"/>
</dbReference>
<evidence type="ECO:0000313" key="3">
    <source>
        <dbReference type="EMBL" id="MCS3903810.1"/>
    </source>
</evidence>
<gene>
    <name evidence="3" type="ORF">J2T55_001842</name>
</gene>
<evidence type="ECO:0000256" key="2">
    <source>
        <dbReference type="SAM" id="MobiDB-lite"/>
    </source>
</evidence>
<dbReference type="AlphaFoldDB" id="A0AAE3HK35"/>
<feature type="region of interest" description="Disordered" evidence="2">
    <location>
        <begin position="1"/>
        <end position="26"/>
    </location>
</feature>
<keyword evidence="1" id="KW-0175">Coiled coil</keyword>
<reference evidence="3" key="1">
    <citation type="submission" date="2022-08" db="EMBL/GenBank/DDBJ databases">
        <title>Genomic Encyclopedia of Type Strains, Phase III (KMG-III): the genomes of soil and plant-associated and newly described type strains.</title>
        <authorList>
            <person name="Whitman W."/>
        </authorList>
    </citation>
    <scope>NUCLEOTIDE SEQUENCE</scope>
    <source>
        <strain evidence="3">HMT 1</strain>
    </source>
</reference>
<evidence type="ECO:0000313" key="4">
    <source>
        <dbReference type="Proteomes" id="UP001204445"/>
    </source>
</evidence>
<protein>
    <recommendedName>
        <fullName evidence="5">DUF2452 domain-containing protein</fullName>
    </recommendedName>
</protein>
<keyword evidence="4" id="KW-1185">Reference proteome</keyword>
<name>A0AAE3HK35_9GAMM</name>
<accession>A0AAE3HK35</accession>
<organism evidence="3 4">
    <name type="scientific">Methylohalomonas lacus</name>
    <dbReference type="NCBI Taxonomy" id="398773"/>
    <lineage>
        <taxon>Bacteria</taxon>
        <taxon>Pseudomonadati</taxon>
        <taxon>Pseudomonadota</taxon>
        <taxon>Gammaproteobacteria</taxon>
        <taxon>Methylohalomonadales</taxon>
        <taxon>Methylohalomonadaceae</taxon>
        <taxon>Methylohalomonas</taxon>
    </lineage>
</organism>
<feature type="compositionally biased region" description="Basic and acidic residues" evidence="2">
    <location>
        <begin position="1"/>
        <end position="13"/>
    </location>
</feature>
<evidence type="ECO:0008006" key="5">
    <source>
        <dbReference type="Google" id="ProtNLM"/>
    </source>
</evidence>
<dbReference type="Proteomes" id="UP001204445">
    <property type="component" value="Unassembled WGS sequence"/>
</dbReference>